<evidence type="ECO:0000313" key="2">
    <source>
        <dbReference type="EMBL" id="CAD9810535.1"/>
    </source>
</evidence>
<sequence length="191" mass="21712">MGCVESKEASESAPISKPTTKDATREYPVVGNSSIMKKKSHGTSITPVQDNLRWDVDFKTADRICNYNRHFAEHSGYWQGKRKFIQEIEECRKANKTMIFYDSNTGKPLYEAPKGRSWHDFLSESKSHGWPSFRDPEVIWDDARCMKNGEAVSLAGTHLGHNLRDKKGNRYCINLVSIAGRPSNGRQSDEQ</sequence>
<protein>
    <submittedName>
        <fullName evidence="2">Uncharacterized protein</fullName>
    </submittedName>
</protein>
<feature type="region of interest" description="Disordered" evidence="1">
    <location>
        <begin position="1"/>
        <end position="25"/>
    </location>
</feature>
<reference evidence="2" key="1">
    <citation type="submission" date="2021-01" db="EMBL/GenBank/DDBJ databases">
        <authorList>
            <person name="Corre E."/>
            <person name="Pelletier E."/>
            <person name="Niang G."/>
            <person name="Scheremetjew M."/>
            <person name="Finn R."/>
            <person name="Kale V."/>
            <person name="Holt S."/>
            <person name="Cochrane G."/>
            <person name="Meng A."/>
            <person name="Brown T."/>
            <person name="Cohen L."/>
        </authorList>
    </citation>
    <scope>NUCLEOTIDE SEQUENCE</scope>
    <source>
        <strain evidence="2">CCMP2084</strain>
    </source>
</reference>
<name>A0A7S2XJ03_9STRA</name>
<proteinExistence type="predicted"/>
<evidence type="ECO:0000256" key="1">
    <source>
        <dbReference type="SAM" id="MobiDB-lite"/>
    </source>
</evidence>
<gene>
    <name evidence="2" type="ORF">ASEP1449_LOCUS2358</name>
</gene>
<accession>A0A7S2XJ03</accession>
<dbReference type="AlphaFoldDB" id="A0A7S2XJ03"/>
<dbReference type="SUPFAM" id="SSF51316">
    <property type="entry name" value="Mss4-like"/>
    <property type="match status" value="1"/>
</dbReference>
<dbReference type="InterPro" id="IPR011057">
    <property type="entry name" value="Mss4-like_sf"/>
</dbReference>
<dbReference type="EMBL" id="HBHQ01003561">
    <property type="protein sequence ID" value="CAD9810535.1"/>
    <property type="molecule type" value="Transcribed_RNA"/>
</dbReference>
<dbReference type="Gene3D" id="2.170.150.20">
    <property type="entry name" value="Peptide methionine sulfoxide reductase"/>
    <property type="match status" value="1"/>
</dbReference>
<organism evidence="2">
    <name type="scientific">Attheya septentrionalis</name>
    <dbReference type="NCBI Taxonomy" id="420275"/>
    <lineage>
        <taxon>Eukaryota</taxon>
        <taxon>Sar</taxon>
        <taxon>Stramenopiles</taxon>
        <taxon>Ochrophyta</taxon>
        <taxon>Bacillariophyta</taxon>
        <taxon>Coscinodiscophyceae</taxon>
        <taxon>Chaetocerotophycidae</taxon>
        <taxon>Chaetocerotales</taxon>
        <taxon>Attheyaceae</taxon>
        <taxon>Attheya</taxon>
    </lineage>
</organism>
<feature type="compositionally biased region" description="Basic and acidic residues" evidence="1">
    <location>
        <begin position="1"/>
        <end position="10"/>
    </location>
</feature>